<evidence type="ECO:0000313" key="7">
    <source>
        <dbReference type="EMBL" id="MBP1890527.1"/>
    </source>
</evidence>
<dbReference type="InterPro" id="IPR050680">
    <property type="entry name" value="YpeA/RimI_acetyltransf"/>
</dbReference>
<proteinExistence type="inferred from homology"/>
<comment type="caution">
    <text evidence="7">The sequence shown here is derived from an EMBL/GenBank/DDBJ whole genome shotgun (WGS) entry which is preliminary data.</text>
</comment>
<organism evidence="7 8">
    <name type="scientific">Clostridium moniliforme</name>
    <dbReference type="NCBI Taxonomy" id="39489"/>
    <lineage>
        <taxon>Bacteria</taxon>
        <taxon>Bacillati</taxon>
        <taxon>Bacillota</taxon>
        <taxon>Clostridia</taxon>
        <taxon>Eubacteriales</taxon>
        <taxon>Clostridiaceae</taxon>
        <taxon>Clostridium</taxon>
    </lineage>
</organism>
<gene>
    <name evidence="7" type="ORF">J2Z53_002127</name>
</gene>
<reference evidence="7 8" key="1">
    <citation type="submission" date="2021-03" db="EMBL/GenBank/DDBJ databases">
        <title>Genomic Encyclopedia of Type Strains, Phase IV (KMG-IV): sequencing the most valuable type-strain genomes for metagenomic binning, comparative biology and taxonomic classification.</title>
        <authorList>
            <person name="Goeker M."/>
        </authorList>
    </citation>
    <scope>NUCLEOTIDE SEQUENCE [LARGE SCALE GENOMIC DNA]</scope>
    <source>
        <strain evidence="7 8">DSM 3984</strain>
    </source>
</reference>
<protein>
    <recommendedName>
        <fullName evidence="5">[Ribosomal protein bS18]-alanine N-acetyltransferase</fullName>
        <ecNumber evidence="5">2.3.1.266</ecNumber>
    </recommendedName>
</protein>
<keyword evidence="2 5" id="KW-0963">Cytoplasm</keyword>
<dbReference type="InterPro" id="IPR006464">
    <property type="entry name" value="AcTrfase_RimI/Ard1"/>
</dbReference>
<evidence type="ECO:0000256" key="2">
    <source>
        <dbReference type="ARBA" id="ARBA00022490"/>
    </source>
</evidence>
<dbReference type="InterPro" id="IPR000182">
    <property type="entry name" value="GNAT_dom"/>
</dbReference>
<comment type="similarity">
    <text evidence="1 5">Belongs to the acetyltransferase family. RimI subfamily.</text>
</comment>
<dbReference type="NCBIfam" id="TIGR01575">
    <property type="entry name" value="rimI"/>
    <property type="match status" value="1"/>
</dbReference>
<evidence type="ECO:0000256" key="4">
    <source>
        <dbReference type="ARBA" id="ARBA00023315"/>
    </source>
</evidence>
<dbReference type="PANTHER" id="PTHR43420">
    <property type="entry name" value="ACETYLTRANSFERASE"/>
    <property type="match status" value="1"/>
</dbReference>
<evidence type="ECO:0000256" key="5">
    <source>
        <dbReference type="RuleBase" id="RU363094"/>
    </source>
</evidence>
<evidence type="ECO:0000256" key="1">
    <source>
        <dbReference type="ARBA" id="ARBA00005395"/>
    </source>
</evidence>
<keyword evidence="4 7" id="KW-0012">Acyltransferase</keyword>
<dbReference type="PROSITE" id="PS51186">
    <property type="entry name" value="GNAT"/>
    <property type="match status" value="1"/>
</dbReference>
<comment type="function">
    <text evidence="5">Acetylates the N-terminal alanine of ribosomal protein bS18.</text>
</comment>
<dbReference type="Gene3D" id="3.40.630.30">
    <property type="match status" value="1"/>
</dbReference>
<dbReference type="GO" id="GO:0008999">
    <property type="term" value="F:protein-N-terminal-alanine acetyltransferase activity"/>
    <property type="evidence" value="ECO:0007669"/>
    <property type="project" value="UniProtKB-EC"/>
</dbReference>
<sequence length="147" mass="16860">MANVILKKMEKEDIEGVYKVGKLSLKESWSLDSIEKELSNKFATYIICKINNEVIGFAGAWIIAYEGQITNVAVHPNFRGQGISKKLMETLLLDLEKNNCKDITLEVRESNEIAINLYKQFGFISEGLRKNFYENPKEAANIMWLHK</sequence>
<dbReference type="Proteomes" id="UP000783390">
    <property type="component" value="Unassembled WGS sequence"/>
</dbReference>
<keyword evidence="3 7" id="KW-0808">Transferase</keyword>
<dbReference type="EMBL" id="JAGGJZ010000007">
    <property type="protein sequence ID" value="MBP1890527.1"/>
    <property type="molecule type" value="Genomic_DNA"/>
</dbReference>
<dbReference type="PANTHER" id="PTHR43420:SF44">
    <property type="entry name" value="ACETYLTRANSFERASE YPEA"/>
    <property type="match status" value="1"/>
</dbReference>
<name>A0ABS4F2P1_9CLOT</name>
<accession>A0ABS4F2P1</accession>
<dbReference type="SUPFAM" id="SSF55729">
    <property type="entry name" value="Acyl-CoA N-acyltransferases (Nat)"/>
    <property type="match status" value="1"/>
</dbReference>
<evidence type="ECO:0000259" key="6">
    <source>
        <dbReference type="PROSITE" id="PS51186"/>
    </source>
</evidence>
<feature type="domain" description="N-acetyltransferase" evidence="6">
    <location>
        <begin position="4"/>
        <end position="147"/>
    </location>
</feature>
<keyword evidence="8" id="KW-1185">Reference proteome</keyword>
<comment type="catalytic activity">
    <reaction evidence="5">
        <text>N-terminal L-alanyl-[ribosomal protein bS18] + acetyl-CoA = N-terminal N(alpha)-acetyl-L-alanyl-[ribosomal protein bS18] + CoA + H(+)</text>
        <dbReference type="Rhea" id="RHEA:43756"/>
        <dbReference type="Rhea" id="RHEA-COMP:10676"/>
        <dbReference type="Rhea" id="RHEA-COMP:10677"/>
        <dbReference type="ChEBI" id="CHEBI:15378"/>
        <dbReference type="ChEBI" id="CHEBI:57287"/>
        <dbReference type="ChEBI" id="CHEBI:57288"/>
        <dbReference type="ChEBI" id="CHEBI:64718"/>
        <dbReference type="ChEBI" id="CHEBI:83683"/>
        <dbReference type="EC" id="2.3.1.266"/>
    </reaction>
</comment>
<dbReference type="CDD" id="cd04301">
    <property type="entry name" value="NAT_SF"/>
    <property type="match status" value="1"/>
</dbReference>
<evidence type="ECO:0000256" key="3">
    <source>
        <dbReference type="ARBA" id="ARBA00022679"/>
    </source>
</evidence>
<comment type="subcellular location">
    <subcellularLocation>
        <location evidence="5">Cytoplasm</location>
    </subcellularLocation>
</comment>
<evidence type="ECO:0000313" key="8">
    <source>
        <dbReference type="Proteomes" id="UP000783390"/>
    </source>
</evidence>
<dbReference type="Pfam" id="PF00583">
    <property type="entry name" value="Acetyltransf_1"/>
    <property type="match status" value="1"/>
</dbReference>
<dbReference type="EC" id="2.3.1.266" evidence="5"/>
<dbReference type="InterPro" id="IPR016181">
    <property type="entry name" value="Acyl_CoA_acyltransferase"/>
</dbReference>